<proteinExistence type="predicted"/>
<protein>
    <submittedName>
        <fullName evidence="1">Uncharacterized protein</fullName>
    </submittedName>
</protein>
<keyword evidence="2" id="KW-1185">Reference proteome</keyword>
<dbReference type="HOGENOM" id="CLU_2559227_0_0_1"/>
<sequence>MRHCRFLVSTLHSAPKPVCETHFHCRALCCSYWLQNRLSRESLDTVKLRMVNGSSSGDLNCKVRGDTSSFSSISPCEVRPKY</sequence>
<reference evidence="2" key="2">
    <citation type="submission" date="2015-01" db="EMBL/GenBank/DDBJ databases">
        <title>Evolutionary Origins and Diversification of the Mycorrhizal Mutualists.</title>
        <authorList>
            <consortium name="DOE Joint Genome Institute"/>
            <consortium name="Mycorrhizal Genomics Consortium"/>
            <person name="Kohler A."/>
            <person name="Kuo A."/>
            <person name="Nagy L.G."/>
            <person name="Floudas D."/>
            <person name="Copeland A."/>
            <person name="Barry K.W."/>
            <person name="Cichocki N."/>
            <person name="Veneault-Fourrey C."/>
            <person name="LaButti K."/>
            <person name="Lindquist E.A."/>
            <person name="Lipzen A."/>
            <person name="Lundell T."/>
            <person name="Morin E."/>
            <person name="Murat C."/>
            <person name="Riley R."/>
            <person name="Ohm R."/>
            <person name="Sun H."/>
            <person name="Tunlid A."/>
            <person name="Henrissat B."/>
            <person name="Grigoriev I.V."/>
            <person name="Hibbett D.S."/>
            <person name="Martin F."/>
        </authorList>
    </citation>
    <scope>NUCLEOTIDE SEQUENCE [LARGE SCALE GENOMIC DNA]</scope>
    <source>
        <strain evidence="2">Marx 270</strain>
    </source>
</reference>
<dbReference type="InParanoid" id="A0A0C3NZS0"/>
<evidence type="ECO:0000313" key="1">
    <source>
        <dbReference type="EMBL" id="KIO00786.1"/>
    </source>
</evidence>
<gene>
    <name evidence="1" type="ORF">M404DRAFT_752237</name>
</gene>
<name>A0A0C3NZS0_PISTI</name>
<dbReference type="Proteomes" id="UP000054217">
    <property type="component" value="Unassembled WGS sequence"/>
</dbReference>
<dbReference type="EMBL" id="KN831993">
    <property type="protein sequence ID" value="KIO00786.1"/>
    <property type="molecule type" value="Genomic_DNA"/>
</dbReference>
<accession>A0A0C3NZS0</accession>
<evidence type="ECO:0000313" key="2">
    <source>
        <dbReference type="Proteomes" id="UP000054217"/>
    </source>
</evidence>
<reference evidence="1 2" key="1">
    <citation type="submission" date="2014-04" db="EMBL/GenBank/DDBJ databases">
        <authorList>
            <consortium name="DOE Joint Genome Institute"/>
            <person name="Kuo A."/>
            <person name="Kohler A."/>
            <person name="Costa M.D."/>
            <person name="Nagy L.G."/>
            <person name="Floudas D."/>
            <person name="Copeland A."/>
            <person name="Barry K.W."/>
            <person name="Cichocki N."/>
            <person name="Veneault-Fourrey C."/>
            <person name="LaButti K."/>
            <person name="Lindquist E.A."/>
            <person name="Lipzen A."/>
            <person name="Lundell T."/>
            <person name="Morin E."/>
            <person name="Murat C."/>
            <person name="Sun H."/>
            <person name="Tunlid A."/>
            <person name="Henrissat B."/>
            <person name="Grigoriev I.V."/>
            <person name="Hibbett D.S."/>
            <person name="Martin F."/>
            <person name="Nordberg H.P."/>
            <person name="Cantor M.N."/>
            <person name="Hua S.X."/>
        </authorList>
    </citation>
    <scope>NUCLEOTIDE SEQUENCE [LARGE SCALE GENOMIC DNA]</scope>
    <source>
        <strain evidence="1 2">Marx 270</strain>
    </source>
</reference>
<organism evidence="1 2">
    <name type="scientific">Pisolithus tinctorius Marx 270</name>
    <dbReference type="NCBI Taxonomy" id="870435"/>
    <lineage>
        <taxon>Eukaryota</taxon>
        <taxon>Fungi</taxon>
        <taxon>Dikarya</taxon>
        <taxon>Basidiomycota</taxon>
        <taxon>Agaricomycotina</taxon>
        <taxon>Agaricomycetes</taxon>
        <taxon>Agaricomycetidae</taxon>
        <taxon>Boletales</taxon>
        <taxon>Sclerodermatineae</taxon>
        <taxon>Pisolithaceae</taxon>
        <taxon>Pisolithus</taxon>
    </lineage>
</organism>
<dbReference type="AlphaFoldDB" id="A0A0C3NZS0"/>